<dbReference type="PIRSF" id="PIRSF002741">
    <property type="entry name" value="MppA"/>
    <property type="match status" value="1"/>
</dbReference>
<dbReference type="SUPFAM" id="SSF53850">
    <property type="entry name" value="Periplasmic binding protein-like II"/>
    <property type="match status" value="1"/>
</dbReference>
<dbReference type="InterPro" id="IPR000914">
    <property type="entry name" value="SBP_5_dom"/>
</dbReference>
<dbReference type="PANTHER" id="PTHR30290:SF83">
    <property type="entry name" value="ABC TRANSPORTER SUBSTRATE-BINDING PROTEIN"/>
    <property type="match status" value="1"/>
</dbReference>
<dbReference type="Proteomes" id="UP000029108">
    <property type="component" value="Unassembled WGS sequence"/>
</dbReference>
<dbReference type="InterPro" id="IPR039424">
    <property type="entry name" value="SBP_5"/>
</dbReference>
<dbReference type="RefSeq" id="WP_051923979.1">
    <property type="nucleotide sequence ID" value="NZ_JDUU01000028.1"/>
</dbReference>
<dbReference type="AlphaFoldDB" id="A0A086ZNA5"/>
<dbReference type="Pfam" id="PF00496">
    <property type="entry name" value="SBP_bac_5"/>
    <property type="match status" value="1"/>
</dbReference>
<dbReference type="GO" id="GO:0043190">
    <property type="term" value="C:ATP-binding cassette (ABC) transporter complex"/>
    <property type="evidence" value="ECO:0007669"/>
    <property type="project" value="InterPro"/>
</dbReference>
<keyword evidence="4" id="KW-1185">Reference proteome</keyword>
<evidence type="ECO:0000259" key="2">
    <source>
        <dbReference type="Pfam" id="PF00496"/>
    </source>
</evidence>
<name>A0A086ZNA5_9BIFI</name>
<dbReference type="Gene3D" id="3.10.105.10">
    <property type="entry name" value="Dipeptide-binding Protein, Domain 3"/>
    <property type="match status" value="1"/>
</dbReference>
<dbReference type="GO" id="GO:0015833">
    <property type="term" value="P:peptide transport"/>
    <property type="evidence" value="ECO:0007669"/>
    <property type="project" value="TreeGrafter"/>
</dbReference>
<feature type="signal peptide" evidence="1">
    <location>
        <begin position="1"/>
        <end position="33"/>
    </location>
</feature>
<reference evidence="3 4" key="1">
    <citation type="submission" date="2014-03" db="EMBL/GenBank/DDBJ databases">
        <title>Genomics of Bifidobacteria.</title>
        <authorList>
            <person name="Ventura M."/>
            <person name="Milani C."/>
            <person name="Lugli G.A."/>
        </authorList>
    </citation>
    <scope>NUCLEOTIDE SEQUENCE [LARGE SCALE GENOMIC DNA]</scope>
    <source>
        <strain evidence="3 4">DSM 23969</strain>
    </source>
</reference>
<proteinExistence type="predicted"/>
<dbReference type="GO" id="GO:1904680">
    <property type="term" value="F:peptide transmembrane transporter activity"/>
    <property type="evidence" value="ECO:0007669"/>
    <property type="project" value="TreeGrafter"/>
</dbReference>
<protein>
    <submittedName>
        <fullName evidence="3">Dipeptide/oligopeptide ABC transporter substrate-binding protein</fullName>
    </submittedName>
</protein>
<dbReference type="STRING" id="1437608.GCA_000771645_01481"/>
<dbReference type="EMBL" id="JGYN01000030">
    <property type="protein sequence ID" value="KFI48005.1"/>
    <property type="molecule type" value="Genomic_DNA"/>
</dbReference>
<dbReference type="CDD" id="cd00995">
    <property type="entry name" value="PBP2_NikA_DppA_OppA_like"/>
    <property type="match status" value="1"/>
</dbReference>
<dbReference type="eggNOG" id="COG4166">
    <property type="taxonomic scope" value="Bacteria"/>
</dbReference>
<comment type="caution">
    <text evidence="3">The sequence shown here is derived from an EMBL/GenBank/DDBJ whole genome shotgun (WGS) entry which is preliminary data.</text>
</comment>
<feature type="chain" id="PRO_5001818090" evidence="1">
    <location>
        <begin position="34"/>
        <end position="546"/>
    </location>
</feature>
<organism evidence="3 4">
    <name type="scientific">Bifidobacterium biavatii DSM 23969</name>
    <dbReference type="NCBI Taxonomy" id="1437608"/>
    <lineage>
        <taxon>Bacteria</taxon>
        <taxon>Bacillati</taxon>
        <taxon>Actinomycetota</taxon>
        <taxon>Actinomycetes</taxon>
        <taxon>Bifidobacteriales</taxon>
        <taxon>Bifidobacteriaceae</taxon>
        <taxon>Bifidobacterium</taxon>
    </lineage>
</organism>
<sequence length="546" mass="59560">MSLNISRIRRIIATISAATLLAGALAGCGSATAQTTAGTEIAYDPVSISGTAPGGDLIPTNAGASGRKTLVWLLFDTLVDVDPETNQVVNEVADSIESDDQRTWTITIKDGLTFSDGSPLKADNFIKAWTWGADIANAQVSSGDLAVIKGYDKLHPADGSKATTNEFEGLKKVDDLTFTVELASAYSGFRNLLTSTAFLPLPDAFFKDPDAWRKNPIGNGPYKLRKPVDEATGAYFDLNKRYKGNRTPHNTGVYVKFYTDTSSAYQDVLADNLDITSPGGADLLTAKDDFGDRLVEPTLTGPNTTLTFPLWDSYWNSEQGLKVRQAISLAIDREEIVNKVFNGYAVAARDFTVKGLNGWNDSIPGSDILDYNPTKAKQLLEEAGGYDKELPIYYNSDGGHKQWVEAVANQLKKNLGLNVVPSPTTTFADFLQKRADHKFTGPWRAAEIPFNPGLDDMLRNVYSTADASESSFGWHSDAFESKLKEGWAQKDTDEANKKFNEAQEILFKELPAIPLWYAATPTVYSTKVSNVVDASFGSAVYLVEKK</sequence>
<dbReference type="PROSITE" id="PS51257">
    <property type="entry name" value="PROKAR_LIPOPROTEIN"/>
    <property type="match status" value="1"/>
</dbReference>
<keyword evidence="1" id="KW-0732">Signal</keyword>
<evidence type="ECO:0000256" key="1">
    <source>
        <dbReference type="SAM" id="SignalP"/>
    </source>
</evidence>
<accession>A0A086ZNA5</accession>
<dbReference type="GO" id="GO:0042597">
    <property type="term" value="C:periplasmic space"/>
    <property type="evidence" value="ECO:0007669"/>
    <property type="project" value="UniProtKB-ARBA"/>
</dbReference>
<dbReference type="Gene3D" id="3.90.76.10">
    <property type="entry name" value="Dipeptide-binding Protein, Domain 1"/>
    <property type="match status" value="1"/>
</dbReference>
<dbReference type="Gene3D" id="3.40.190.10">
    <property type="entry name" value="Periplasmic binding protein-like II"/>
    <property type="match status" value="1"/>
</dbReference>
<gene>
    <name evidence="3" type="ORF">BBIA_0138</name>
</gene>
<dbReference type="InterPro" id="IPR030678">
    <property type="entry name" value="Peptide/Ni-bd"/>
</dbReference>
<dbReference type="OrthoDB" id="9046151at2"/>
<evidence type="ECO:0000313" key="3">
    <source>
        <dbReference type="EMBL" id="KFI48005.1"/>
    </source>
</evidence>
<evidence type="ECO:0000313" key="4">
    <source>
        <dbReference type="Proteomes" id="UP000029108"/>
    </source>
</evidence>
<feature type="domain" description="Solute-binding protein family 5" evidence="2">
    <location>
        <begin position="88"/>
        <end position="439"/>
    </location>
</feature>
<dbReference type="PANTHER" id="PTHR30290">
    <property type="entry name" value="PERIPLASMIC BINDING COMPONENT OF ABC TRANSPORTER"/>
    <property type="match status" value="1"/>
</dbReference>